<dbReference type="InterPro" id="IPR001650">
    <property type="entry name" value="Helicase_C-like"/>
</dbReference>
<feature type="coiled-coil region" evidence="12">
    <location>
        <begin position="203"/>
        <end position="292"/>
    </location>
</feature>
<evidence type="ECO:0000256" key="4">
    <source>
        <dbReference type="ARBA" id="ARBA00022741"/>
    </source>
</evidence>
<dbReference type="PROSITE" id="PS51194">
    <property type="entry name" value="HELICASE_CTER"/>
    <property type="match status" value="1"/>
</dbReference>
<feature type="domain" description="Helicase C-terminal" evidence="14">
    <location>
        <begin position="471"/>
        <end position="664"/>
    </location>
</feature>
<evidence type="ECO:0000256" key="10">
    <source>
        <dbReference type="ARBA" id="ARBA00038040"/>
    </source>
</evidence>
<comment type="subcellular location">
    <subcellularLocation>
        <location evidence="1">Nucleus</location>
    </subcellularLocation>
</comment>
<evidence type="ECO:0000256" key="8">
    <source>
        <dbReference type="ARBA" id="ARBA00023187"/>
    </source>
</evidence>
<dbReference type="GO" id="GO:0003723">
    <property type="term" value="F:RNA binding"/>
    <property type="evidence" value="ECO:0007669"/>
    <property type="project" value="TreeGrafter"/>
</dbReference>
<organism evidence="15 16">
    <name type="scientific">Entamoeba histolytica</name>
    <dbReference type="NCBI Taxonomy" id="5759"/>
    <lineage>
        <taxon>Eukaryota</taxon>
        <taxon>Amoebozoa</taxon>
        <taxon>Evosea</taxon>
        <taxon>Archamoebae</taxon>
        <taxon>Mastigamoebida</taxon>
        <taxon>Entamoebidae</taxon>
        <taxon>Entamoeba</taxon>
    </lineage>
</organism>
<dbReference type="Pfam" id="PF21010">
    <property type="entry name" value="HA2_C"/>
    <property type="match status" value="1"/>
</dbReference>
<dbReference type="GO" id="GO:0005524">
    <property type="term" value="F:ATP binding"/>
    <property type="evidence" value="ECO:0007669"/>
    <property type="project" value="UniProtKB-KW"/>
</dbReference>
<keyword evidence="6 15" id="KW-0347">Helicase</keyword>
<dbReference type="OMA" id="YNEIVIT"/>
<dbReference type="VEuPathDB" id="AmoebaDB:EHI7A_110640"/>
<feature type="domain" description="Helicase ATP-binding" evidence="13">
    <location>
        <begin position="303"/>
        <end position="466"/>
    </location>
</feature>
<evidence type="ECO:0000256" key="9">
    <source>
        <dbReference type="ARBA" id="ARBA00023242"/>
    </source>
</evidence>
<keyword evidence="5" id="KW-0378">Hydrolase</keyword>
<dbReference type="Pfam" id="PF00271">
    <property type="entry name" value="Helicase_C"/>
    <property type="match status" value="1"/>
</dbReference>
<gene>
    <name evidence="15" type="ORF">CL6EHI_184530</name>
</gene>
<evidence type="ECO:0000259" key="14">
    <source>
        <dbReference type="PROSITE" id="PS51194"/>
    </source>
</evidence>
<dbReference type="EMBL" id="BDEQ01000001">
    <property type="protein sequence ID" value="GAT97203.1"/>
    <property type="molecule type" value="Genomic_DNA"/>
</dbReference>
<dbReference type="InterPro" id="IPR048333">
    <property type="entry name" value="HA2_WH"/>
</dbReference>
<keyword evidence="7" id="KW-0067">ATP-binding</keyword>
<keyword evidence="8" id="KW-0508">mRNA splicing</keyword>
<dbReference type="CDD" id="cd18791">
    <property type="entry name" value="SF2_C_RHA"/>
    <property type="match status" value="1"/>
</dbReference>
<dbReference type="Pfam" id="PF07717">
    <property type="entry name" value="OB_NTP_bind"/>
    <property type="match status" value="1"/>
</dbReference>
<dbReference type="GO" id="GO:0071013">
    <property type="term" value="C:catalytic step 2 spliceosome"/>
    <property type="evidence" value="ECO:0007669"/>
    <property type="project" value="TreeGrafter"/>
</dbReference>
<evidence type="ECO:0000313" key="15">
    <source>
        <dbReference type="EMBL" id="GAT97203.1"/>
    </source>
</evidence>
<dbReference type="Proteomes" id="UP000078387">
    <property type="component" value="Unassembled WGS sequence"/>
</dbReference>
<evidence type="ECO:0000259" key="13">
    <source>
        <dbReference type="PROSITE" id="PS51192"/>
    </source>
</evidence>
<proteinExistence type="inferred from homology"/>
<comment type="caution">
    <text evidence="15">The sequence shown here is derived from an EMBL/GenBank/DDBJ whole genome shotgun (WGS) entry which is preliminary data.</text>
</comment>
<dbReference type="GO" id="GO:0016787">
    <property type="term" value="F:hydrolase activity"/>
    <property type="evidence" value="ECO:0007669"/>
    <property type="project" value="UniProtKB-KW"/>
</dbReference>
<evidence type="ECO:0000256" key="1">
    <source>
        <dbReference type="ARBA" id="ARBA00004123"/>
    </source>
</evidence>
<sequence length="953" mass="110324">MEILEEIEILSDYCFYLEELYGTADVNIAKNILAVIKRCQSRAEFIHKFQTIMKIEEPNKLGRFYEIYDQRKLYQELNGKEIGKARSKRFNEEYKRRKINDEDINTIGKKDRGRVNEKSCDRKRISSEERNEMEKLIAAGIMKQSDLPIEELSTDEITIKDVKLNEEEPRFLKGKIKEIINSKINEVEKQPEGHLQRSAIMATQIAKKRKDKKEKKQEKIEDKKIEGIEIKDKKRKKENELEADIKEIKSIEEVIEEIGVIAPKDKERKEWEQREEKATKEYKKSIEEKRKELPIYSMRNKLMESIKKNQIIILIGETGCGKTTQLTQYLDEDGYSKNGRIGCTQPRRVAAISVSQRVAEEMKVKLGEEVGYSIRFEDKTTEKTRIKYMTNGMLLREYLVDRDLPQYKVLILDEAHERTVGIDILFGLLKETIKRRPEFKLIITSATLDADKFSIYFNKAPIIHIPGRTFPVEKLYLEEPEMDYIQSGIETIMKIHLTQPPGDILFFLTGQEEIDSTCSIINEKVQKLDKRYPKLIALPIYASLSTEQQKRIFEPAPPFTRKCIVATNIAETSITIDGIYFVVDSGFVKQKVHNPRLGMDQLLITPISQACADQRAGRAGRTGPGKCYRLYTEKAYLNEMPIVSIPEIQRANLADTVLILKAIGINNVIDFDYMDPPMHNTLISALHHLYAISALDDDGKLTQLGRKMAEFPLEPPLAKMLIVSEQFGCSEEVVTIVAALSVGNLFIRPKEKEEEADRRKRQLSSSAGDHLTMLQVYNNWIKNGKSPSWCKENYINFRSLYKCEDIRKQLIKIMKKYHIQLISSHNNPIPIIKSIVSGFFVHAAKRDPQEGYRTLVDGQQVFIHPTSSLFGRNPEWVVYHELVLTTKEYMREIIAIDPQWLIELAPAFYQKSDGTQLNERMRKEKLKPLFNGVKKDQKPWKVSHRTTIGPSYH</sequence>
<evidence type="ECO:0000256" key="2">
    <source>
        <dbReference type="ARBA" id="ARBA00012552"/>
    </source>
</evidence>
<evidence type="ECO:0000256" key="5">
    <source>
        <dbReference type="ARBA" id="ARBA00022801"/>
    </source>
</evidence>
<evidence type="ECO:0000256" key="7">
    <source>
        <dbReference type="ARBA" id="ARBA00022840"/>
    </source>
</evidence>
<evidence type="ECO:0000256" key="3">
    <source>
        <dbReference type="ARBA" id="ARBA00022664"/>
    </source>
</evidence>
<dbReference type="InterPro" id="IPR011709">
    <property type="entry name" value="DEAD-box_helicase_OB_fold"/>
</dbReference>
<accession>A0A5K1UHE7</accession>
<dbReference type="InterPro" id="IPR007502">
    <property type="entry name" value="Helicase-assoc_dom"/>
</dbReference>
<keyword evidence="4" id="KW-0547">Nucleotide-binding</keyword>
<dbReference type="GO" id="GO:0071006">
    <property type="term" value="C:U2-type catalytic step 1 spliceosome"/>
    <property type="evidence" value="ECO:0007669"/>
    <property type="project" value="UniProtKB-ARBA"/>
</dbReference>
<dbReference type="Pfam" id="PF00270">
    <property type="entry name" value="DEAD"/>
    <property type="match status" value="1"/>
</dbReference>
<evidence type="ECO:0000256" key="12">
    <source>
        <dbReference type="SAM" id="Coils"/>
    </source>
</evidence>
<dbReference type="GO" id="GO:0003724">
    <property type="term" value="F:RNA helicase activity"/>
    <property type="evidence" value="ECO:0007669"/>
    <property type="project" value="UniProtKB-EC"/>
</dbReference>
<evidence type="ECO:0000256" key="11">
    <source>
        <dbReference type="ARBA" id="ARBA00047984"/>
    </source>
</evidence>
<protein>
    <recommendedName>
        <fullName evidence="2">RNA helicase</fullName>
        <ecNumber evidence="2">3.6.4.13</ecNumber>
    </recommendedName>
</protein>
<dbReference type="InterPro" id="IPR027417">
    <property type="entry name" value="P-loop_NTPase"/>
</dbReference>
<dbReference type="GO" id="GO:0000390">
    <property type="term" value="P:spliceosomal complex disassembly"/>
    <property type="evidence" value="ECO:0007669"/>
    <property type="project" value="TreeGrafter"/>
</dbReference>
<dbReference type="VEuPathDB" id="AmoebaDB:EHI7A_144330"/>
<name>A0A5K1UHE7_ENTHI</name>
<dbReference type="Gene3D" id="1.20.120.1080">
    <property type="match status" value="1"/>
</dbReference>
<dbReference type="AlphaFoldDB" id="A0A5K1UHE7"/>
<dbReference type="FunFam" id="3.40.50.300:FF:000726">
    <property type="entry name" value="Pre-mRNA-splicing factor ATP-dependent RNA helicase"/>
    <property type="match status" value="1"/>
</dbReference>
<dbReference type="InterPro" id="IPR014001">
    <property type="entry name" value="Helicase_ATP-bd"/>
</dbReference>
<dbReference type="EC" id="3.6.4.13" evidence="2"/>
<keyword evidence="9" id="KW-0539">Nucleus</keyword>
<dbReference type="PANTHER" id="PTHR18934:SF85">
    <property type="entry name" value="ATP-DEPENDENT RNA HELICASE DHX8"/>
    <property type="match status" value="1"/>
</dbReference>
<reference evidence="15 16" key="1">
    <citation type="submission" date="2016-05" db="EMBL/GenBank/DDBJ databases">
        <title>First whole genome sequencing of Entamoeba histolytica HM1:IMSS-clone-6.</title>
        <authorList>
            <person name="Mukherjee Avik.K."/>
            <person name="Izumyama S."/>
            <person name="Nakada-Tsukui K."/>
            <person name="Nozaki T."/>
        </authorList>
    </citation>
    <scope>NUCLEOTIDE SEQUENCE [LARGE SCALE GENOMIC DNA]</scope>
    <source>
        <strain evidence="15 16">HM1:IMSS clone 6</strain>
    </source>
</reference>
<dbReference type="FunFam" id="1.20.120.1080:FF:000018">
    <property type="entry name" value="Pre-mRNA-splicing factor ATP-dependent RNA helicase prp16"/>
    <property type="match status" value="1"/>
</dbReference>
<dbReference type="PROSITE" id="PS51192">
    <property type="entry name" value="HELICASE_ATP_BIND_1"/>
    <property type="match status" value="1"/>
</dbReference>
<dbReference type="VEuPathDB" id="AmoebaDB:EHI_184530"/>
<evidence type="ECO:0000256" key="6">
    <source>
        <dbReference type="ARBA" id="ARBA00022806"/>
    </source>
</evidence>
<dbReference type="FunFam" id="3.40.50.300:FF:000007">
    <property type="entry name" value="Pre-mRNA-splicing factor ATP-dependent RNA helicase"/>
    <property type="match status" value="1"/>
</dbReference>
<dbReference type="Gene3D" id="3.40.50.300">
    <property type="entry name" value="P-loop containing nucleotide triphosphate hydrolases"/>
    <property type="match status" value="2"/>
</dbReference>
<dbReference type="PANTHER" id="PTHR18934">
    <property type="entry name" value="ATP-DEPENDENT RNA HELICASE"/>
    <property type="match status" value="1"/>
</dbReference>
<dbReference type="Pfam" id="PF04408">
    <property type="entry name" value="WHD_HA2"/>
    <property type="match status" value="1"/>
</dbReference>
<keyword evidence="3" id="KW-0507">mRNA processing</keyword>
<dbReference type="VEuPathDB" id="AmoebaDB:KM1_115530"/>
<dbReference type="VEuPathDB" id="AmoebaDB:EHI8A_063520"/>
<dbReference type="SMART" id="SM00847">
    <property type="entry name" value="HA2"/>
    <property type="match status" value="1"/>
</dbReference>
<dbReference type="SMART" id="SM00490">
    <property type="entry name" value="HELICc"/>
    <property type="match status" value="1"/>
</dbReference>
<dbReference type="SMART" id="SM00487">
    <property type="entry name" value="DEXDc"/>
    <property type="match status" value="1"/>
</dbReference>
<keyword evidence="12" id="KW-0175">Coiled coil</keyword>
<dbReference type="InterPro" id="IPR011545">
    <property type="entry name" value="DEAD/DEAH_box_helicase_dom"/>
</dbReference>
<comment type="catalytic activity">
    <reaction evidence="11">
        <text>ATP + H2O = ADP + phosphate + H(+)</text>
        <dbReference type="Rhea" id="RHEA:13065"/>
        <dbReference type="ChEBI" id="CHEBI:15377"/>
        <dbReference type="ChEBI" id="CHEBI:15378"/>
        <dbReference type="ChEBI" id="CHEBI:30616"/>
        <dbReference type="ChEBI" id="CHEBI:43474"/>
        <dbReference type="ChEBI" id="CHEBI:456216"/>
        <dbReference type="EC" id="3.6.4.13"/>
    </reaction>
</comment>
<dbReference type="SUPFAM" id="SSF52540">
    <property type="entry name" value="P-loop containing nucleoside triphosphate hydrolases"/>
    <property type="match status" value="1"/>
</dbReference>
<comment type="similarity">
    <text evidence="10">Belongs to the DEAD box helicase family. DEAH subfamily. PRP16 sub-subfamily.</text>
</comment>
<evidence type="ECO:0000313" key="16">
    <source>
        <dbReference type="Proteomes" id="UP000078387"/>
    </source>
</evidence>
<dbReference type="VEuPathDB" id="AmoebaDB:EHI5A_093290"/>